<proteinExistence type="predicted"/>
<evidence type="ECO:0000313" key="6">
    <source>
        <dbReference type="EMBL" id="MPA40632.1"/>
    </source>
</evidence>
<dbReference type="AlphaFoldDB" id="A0A5B6Z8Q9"/>
<feature type="coiled-coil region" evidence="3">
    <location>
        <begin position="24"/>
        <end position="86"/>
    </location>
</feature>
<dbReference type="PANTHER" id="PTHR47075">
    <property type="entry name" value="TRANSCRIPTION FACTOR BHLH47"/>
    <property type="match status" value="1"/>
</dbReference>
<reference evidence="6" key="1">
    <citation type="submission" date="2019-08" db="EMBL/GenBank/DDBJ databases">
        <title>Reference gene set and small RNA set construction with multiple tissues from Davidia involucrata Baill.</title>
        <authorList>
            <person name="Yang H."/>
            <person name="Zhou C."/>
            <person name="Li G."/>
            <person name="Wang J."/>
            <person name="Gao P."/>
            <person name="Wang M."/>
            <person name="Wang R."/>
            <person name="Zhao Y."/>
        </authorList>
    </citation>
    <scope>NUCLEOTIDE SEQUENCE</scope>
    <source>
        <tissue evidence="6">Mixed with DoveR01_LX</tissue>
    </source>
</reference>
<evidence type="ECO:0000259" key="5">
    <source>
        <dbReference type="Pfam" id="PF23177"/>
    </source>
</evidence>
<gene>
    <name evidence="6" type="ORF">Din_010073</name>
</gene>
<accession>A0A5B6Z8Q9</accession>
<feature type="compositionally biased region" description="Polar residues" evidence="4">
    <location>
        <begin position="135"/>
        <end position="145"/>
    </location>
</feature>
<keyword evidence="1" id="KW-0238">DNA-binding</keyword>
<keyword evidence="3" id="KW-0175">Coiled coil</keyword>
<dbReference type="EMBL" id="GHES01010073">
    <property type="protein sequence ID" value="MPA40632.1"/>
    <property type="molecule type" value="Transcribed_RNA"/>
</dbReference>
<evidence type="ECO:0000256" key="3">
    <source>
        <dbReference type="SAM" id="Coils"/>
    </source>
</evidence>
<protein>
    <recommendedName>
        <fullName evidence="5">Iron-related transcription factor 3 bHLH domain-containing protein</fullName>
    </recommendedName>
</protein>
<dbReference type="GO" id="GO:0003677">
    <property type="term" value="F:DNA binding"/>
    <property type="evidence" value="ECO:0007669"/>
    <property type="project" value="UniProtKB-KW"/>
</dbReference>
<keyword evidence="2" id="KW-0539">Nucleus</keyword>
<sequence>MSASLHWLVLLNCHSKTMERPQYVSEATRLLKDMLSQIETLKRENAALLSESQYVSIEKNELQDENSALEAQIGKLQSELEERVAQSKPDLNVSPSEFQQPELTHALQQTPIVSPVFVIPIRSDLQAYPEPDAAQLSSKPTSNVSKPHARYPTPADSWPSQLLGKQPESGKGCQHSGSNSSRCISGELGLGDL</sequence>
<dbReference type="InterPro" id="IPR057075">
    <property type="entry name" value="bHLH_IRO3"/>
</dbReference>
<organism evidence="6">
    <name type="scientific">Davidia involucrata</name>
    <name type="common">Dove tree</name>
    <dbReference type="NCBI Taxonomy" id="16924"/>
    <lineage>
        <taxon>Eukaryota</taxon>
        <taxon>Viridiplantae</taxon>
        <taxon>Streptophyta</taxon>
        <taxon>Embryophyta</taxon>
        <taxon>Tracheophyta</taxon>
        <taxon>Spermatophyta</taxon>
        <taxon>Magnoliopsida</taxon>
        <taxon>eudicotyledons</taxon>
        <taxon>Gunneridae</taxon>
        <taxon>Pentapetalae</taxon>
        <taxon>asterids</taxon>
        <taxon>Cornales</taxon>
        <taxon>Nyssaceae</taxon>
        <taxon>Davidia</taxon>
    </lineage>
</organism>
<feature type="domain" description="Iron-related transcription factor 3 bHLH" evidence="5">
    <location>
        <begin position="24"/>
        <end position="59"/>
    </location>
</feature>
<evidence type="ECO:0000256" key="1">
    <source>
        <dbReference type="ARBA" id="ARBA00023125"/>
    </source>
</evidence>
<feature type="region of interest" description="Disordered" evidence="4">
    <location>
        <begin position="131"/>
        <end position="193"/>
    </location>
</feature>
<dbReference type="PANTHER" id="PTHR47075:SF9">
    <property type="entry name" value="TRANSCRIPTION FACTOR BHLH47"/>
    <property type="match status" value="1"/>
</dbReference>
<name>A0A5B6Z8Q9_DAVIN</name>
<dbReference type="Pfam" id="PF23177">
    <property type="entry name" value="bHLH_IRO3"/>
    <property type="match status" value="1"/>
</dbReference>
<evidence type="ECO:0000256" key="2">
    <source>
        <dbReference type="ARBA" id="ARBA00023242"/>
    </source>
</evidence>
<evidence type="ECO:0000256" key="4">
    <source>
        <dbReference type="SAM" id="MobiDB-lite"/>
    </source>
</evidence>